<evidence type="ECO:0000256" key="4">
    <source>
        <dbReference type="ARBA" id="ARBA00022692"/>
    </source>
</evidence>
<dbReference type="KEGG" id="sti:Sthe_0198"/>
<name>D1C699_SPHTD</name>
<keyword evidence="3" id="KW-0808">Transferase</keyword>
<keyword evidence="6" id="KW-1133">Transmembrane helix</keyword>
<evidence type="ECO:0000313" key="11">
    <source>
        <dbReference type="Proteomes" id="UP000002027"/>
    </source>
</evidence>
<keyword evidence="11" id="KW-1185">Reference proteome</keyword>
<dbReference type="Proteomes" id="UP000002027">
    <property type="component" value="Chromosome 1"/>
</dbReference>
<evidence type="ECO:0000256" key="5">
    <source>
        <dbReference type="ARBA" id="ARBA00022777"/>
    </source>
</evidence>
<dbReference type="PANTHER" id="PTHR24421">
    <property type="entry name" value="NITRATE/NITRITE SENSOR PROTEIN NARX-RELATED"/>
    <property type="match status" value="1"/>
</dbReference>
<accession>D1C699</accession>
<evidence type="ECO:0000256" key="2">
    <source>
        <dbReference type="ARBA" id="ARBA00022475"/>
    </source>
</evidence>
<evidence type="ECO:0000256" key="3">
    <source>
        <dbReference type="ARBA" id="ARBA00022679"/>
    </source>
</evidence>
<dbReference type="RefSeq" id="WP_012870685.1">
    <property type="nucleotide sequence ID" value="NC_013523.1"/>
</dbReference>
<dbReference type="Gene3D" id="3.30.450.40">
    <property type="match status" value="3"/>
</dbReference>
<dbReference type="OrthoDB" id="166896at2"/>
<dbReference type="InterPro" id="IPR003594">
    <property type="entry name" value="HATPase_dom"/>
</dbReference>
<gene>
    <name evidence="10" type="ordered locus">Sthe_0198</name>
</gene>
<dbReference type="InterPro" id="IPR003018">
    <property type="entry name" value="GAF"/>
</dbReference>
<dbReference type="GO" id="GO:0046983">
    <property type="term" value="F:protein dimerization activity"/>
    <property type="evidence" value="ECO:0007669"/>
    <property type="project" value="InterPro"/>
</dbReference>
<dbReference type="Pfam" id="PF02518">
    <property type="entry name" value="HATPase_c"/>
    <property type="match status" value="1"/>
</dbReference>
<dbReference type="Gene3D" id="3.30.565.10">
    <property type="entry name" value="Histidine kinase-like ATPase, C-terminal domain"/>
    <property type="match status" value="1"/>
</dbReference>
<dbReference type="Pfam" id="PF01590">
    <property type="entry name" value="GAF"/>
    <property type="match status" value="1"/>
</dbReference>
<dbReference type="SUPFAM" id="SSF55781">
    <property type="entry name" value="GAF domain-like"/>
    <property type="match status" value="3"/>
</dbReference>
<dbReference type="Pfam" id="PF13185">
    <property type="entry name" value="GAF_2"/>
    <property type="match status" value="1"/>
</dbReference>
<dbReference type="SUPFAM" id="SSF55874">
    <property type="entry name" value="ATPase domain of HSP90 chaperone/DNA topoisomerase II/histidine kinase"/>
    <property type="match status" value="1"/>
</dbReference>
<evidence type="ECO:0000256" key="8">
    <source>
        <dbReference type="ARBA" id="ARBA00023136"/>
    </source>
</evidence>
<dbReference type="InterPro" id="IPR029016">
    <property type="entry name" value="GAF-like_dom_sf"/>
</dbReference>
<feature type="domain" description="GAF" evidence="9">
    <location>
        <begin position="398"/>
        <end position="545"/>
    </location>
</feature>
<dbReference type="eggNOG" id="COG2203">
    <property type="taxonomic scope" value="Bacteria"/>
</dbReference>
<sequence>MSKDSVLRSGFIPSLVRRLRGGSTPARSAADDARVTTFLAALQEVSAKMKADLPLPDLMAALAEQSVVALEADLALVRLTNLDGEGLVVSGVHGVAPHRVAGLLGSFSVVTEPFRALWPGSLAAFDLRGGKPPLMTSAEFNEMAELRIIHLLVLPLHHRGRLVGRLDLGRVEDVPFSVDDRAAGTVLAGLIASAVAGSPAGEDRERLAVLEASYEFQQSIQYLSTAAETLQSMVESIRGITGCDRCYGLLWQEPKREFTPVAVSGLESHLMDALKAALFSAARLPSLTEALAGPDPVVIEDAQRSPVLPAETSRALGIRSAILVPLRGREDRVLGALMLDYTRPDHRVTEQELIIVRNTAEQASVVLENALLYEDVKRTSESLALLNEIGLDLATLSDLDGLFRQLHHHVSSVIDAQRFCLGLLLPDGASLEYRYAVDQQLAPETVTVPLGHDPLSWVVKEQRRVVVNARHPKDRTVWFPPLPDVSTGQSMIAVPLRVGQRAIGVLSAQSDARGAYTHHDVNLLVTVGMQTAVAIENARLYMMVQQRGELRGYLLDQMLSRQEQERKMLVDDIHNDTLQGLASCLYRIDLTSRRVTEMPPEETREELLGVRENLAENIDRLRRLIFQIRPSTLDILGLGPAIQEYFSQIEQETGIRATLDIEMADRLESEQETIVYRMVQEALEHVRQRPGVSRVVVRIREREGKVVITIADDGQAMEPTDLAEPVLIGAAVGNQQPSDARVNLLTLQERAALAGGQVRLASRNGGGSTIQIVLPQRSSA</sequence>
<reference evidence="10 11" key="2">
    <citation type="journal article" date="2010" name="Stand. Genomic Sci.">
        <title>Complete genome sequence of Desulfohalobium retbaense type strain (HR(100)).</title>
        <authorList>
            <person name="Spring S."/>
            <person name="Nolan M."/>
            <person name="Lapidus A."/>
            <person name="Glavina Del Rio T."/>
            <person name="Copeland A."/>
            <person name="Tice H."/>
            <person name="Cheng J.F."/>
            <person name="Lucas S."/>
            <person name="Land M."/>
            <person name="Chen F."/>
            <person name="Bruce D."/>
            <person name="Goodwin L."/>
            <person name="Pitluck S."/>
            <person name="Ivanova N."/>
            <person name="Mavromatis K."/>
            <person name="Mikhailova N."/>
            <person name="Pati A."/>
            <person name="Chen A."/>
            <person name="Palaniappan K."/>
            <person name="Hauser L."/>
            <person name="Chang Y.J."/>
            <person name="Jeffries C.D."/>
            <person name="Munk C."/>
            <person name="Kiss H."/>
            <person name="Chain P."/>
            <person name="Han C."/>
            <person name="Brettin T."/>
            <person name="Detter J.C."/>
            <person name="Schuler E."/>
            <person name="Goker M."/>
            <person name="Rohde M."/>
            <person name="Bristow J."/>
            <person name="Eisen J.A."/>
            <person name="Markowitz V."/>
            <person name="Hugenholtz P."/>
            <person name="Kyrpides N.C."/>
            <person name="Klenk H.P."/>
        </authorList>
    </citation>
    <scope>NUCLEOTIDE SEQUENCE [LARGE SCALE GENOMIC DNA]</scope>
    <source>
        <strain evidence="11">ATCC 49802 / DSM 20745 / S 6022</strain>
    </source>
</reference>
<dbReference type="GO" id="GO:0000155">
    <property type="term" value="F:phosphorelay sensor kinase activity"/>
    <property type="evidence" value="ECO:0007669"/>
    <property type="project" value="InterPro"/>
</dbReference>
<keyword evidence="5 10" id="KW-0418">Kinase</keyword>
<evidence type="ECO:0000313" key="10">
    <source>
        <dbReference type="EMBL" id="ACZ37637.1"/>
    </source>
</evidence>
<dbReference type="eggNOG" id="COG4585">
    <property type="taxonomic scope" value="Bacteria"/>
</dbReference>
<evidence type="ECO:0000256" key="1">
    <source>
        <dbReference type="ARBA" id="ARBA00004651"/>
    </source>
</evidence>
<dbReference type="InParanoid" id="D1C699"/>
<keyword evidence="2" id="KW-1003">Cell membrane</keyword>
<reference evidence="11" key="1">
    <citation type="submission" date="2009-11" db="EMBL/GenBank/DDBJ databases">
        <title>The complete chromosome 1 of Sphaerobacter thermophilus DSM 20745.</title>
        <authorList>
            <person name="Lucas S."/>
            <person name="Copeland A."/>
            <person name="Lapidus A."/>
            <person name="Glavina del Rio T."/>
            <person name="Dalin E."/>
            <person name="Tice H."/>
            <person name="Bruce D."/>
            <person name="Goodwin L."/>
            <person name="Pitluck S."/>
            <person name="Kyrpides N."/>
            <person name="Mavromatis K."/>
            <person name="Ivanova N."/>
            <person name="Mikhailova N."/>
            <person name="LaButti K.M."/>
            <person name="Clum A."/>
            <person name="Sun H.I."/>
            <person name="Brettin T."/>
            <person name="Detter J.C."/>
            <person name="Han C."/>
            <person name="Larimer F."/>
            <person name="Land M."/>
            <person name="Hauser L."/>
            <person name="Markowitz V."/>
            <person name="Cheng J.F."/>
            <person name="Hugenholtz P."/>
            <person name="Woyke T."/>
            <person name="Wu D."/>
            <person name="Steenblock K."/>
            <person name="Schneider S."/>
            <person name="Pukall R."/>
            <person name="Goeker M."/>
            <person name="Klenk H.P."/>
            <person name="Eisen J.A."/>
        </authorList>
    </citation>
    <scope>NUCLEOTIDE SEQUENCE [LARGE SCALE GENOMIC DNA]</scope>
    <source>
        <strain evidence="11">ATCC 49802 / DSM 20745 / S 6022</strain>
    </source>
</reference>
<dbReference type="AlphaFoldDB" id="D1C699"/>
<evidence type="ECO:0000256" key="7">
    <source>
        <dbReference type="ARBA" id="ARBA00023012"/>
    </source>
</evidence>
<dbReference type="InterPro" id="IPR036890">
    <property type="entry name" value="HATPase_C_sf"/>
</dbReference>
<dbReference type="InterPro" id="IPR050482">
    <property type="entry name" value="Sensor_HK_TwoCompSys"/>
</dbReference>
<dbReference type="HOGENOM" id="CLU_378949_0_0_0"/>
<dbReference type="CDD" id="cd16917">
    <property type="entry name" value="HATPase_UhpB-NarQ-NarX-like"/>
    <property type="match status" value="1"/>
</dbReference>
<evidence type="ECO:0000256" key="6">
    <source>
        <dbReference type="ARBA" id="ARBA00022989"/>
    </source>
</evidence>
<protein>
    <submittedName>
        <fullName evidence="10">Putative signal transduction histidine kinase</fullName>
    </submittedName>
</protein>
<dbReference type="STRING" id="479434.Sthe_0198"/>
<dbReference type="EMBL" id="CP001823">
    <property type="protein sequence ID" value="ACZ37637.1"/>
    <property type="molecule type" value="Genomic_DNA"/>
</dbReference>
<comment type="subcellular location">
    <subcellularLocation>
        <location evidence="1">Cell membrane</location>
        <topology evidence="1">Multi-pass membrane protein</topology>
    </subcellularLocation>
</comment>
<dbReference type="Pfam" id="PF07730">
    <property type="entry name" value="HisKA_3"/>
    <property type="match status" value="1"/>
</dbReference>
<keyword evidence="7" id="KW-0902">Two-component regulatory system</keyword>
<keyword evidence="4" id="KW-0812">Transmembrane</keyword>
<feature type="domain" description="GAF" evidence="9">
    <location>
        <begin position="225"/>
        <end position="377"/>
    </location>
</feature>
<proteinExistence type="predicted"/>
<dbReference type="SMART" id="SM00065">
    <property type="entry name" value="GAF"/>
    <property type="match status" value="2"/>
</dbReference>
<keyword evidence="8" id="KW-0472">Membrane</keyword>
<dbReference type="InterPro" id="IPR011712">
    <property type="entry name" value="Sig_transdc_His_kin_sub3_dim/P"/>
</dbReference>
<organism evidence="10 11">
    <name type="scientific">Sphaerobacter thermophilus (strain ATCC 49802 / DSM 20745 / KCCM 41009 / NCIMB 13125 / S 6022)</name>
    <dbReference type="NCBI Taxonomy" id="479434"/>
    <lineage>
        <taxon>Bacteria</taxon>
        <taxon>Pseudomonadati</taxon>
        <taxon>Thermomicrobiota</taxon>
        <taxon>Thermomicrobia</taxon>
        <taxon>Sphaerobacterales</taxon>
        <taxon>Sphaerobacterineae</taxon>
        <taxon>Sphaerobacteraceae</taxon>
        <taxon>Sphaerobacter</taxon>
    </lineage>
</organism>
<dbReference type="GO" id="GO:0005886">
    <property type="term" value="C:plasma membrane"/>
    <property type="evidence" value="ECO:0007669"/>
    <property type="project" value="UniProtKB-SubCell"/>
</dbReference>
<evidence type="ECO:0000259" key="9">
    <source>
        <dbReference type="SMART" id="SM00065"/>
    </source>
</evidence>
<dbReference type="PANTHER" id="PTHR24421:SF37">
    <property type="entry name" value="SENSOR HISTIDINE KINASE NARS"/>
    <property type="match status" value="1"/>
</dbReference>